<dbReference type="Pfam" id="PF05721">
    <property type="entry name" value="PhyH"/>
    <property type="match status" value="1"/>
</dbReference>
<name>A0A8H4IQR2_9PEZI</name>
<sequence>MTFWSSLPKNSLIINQQVGADKRFTPKPIDPQHQNYIDHTIEHSHPMANSSAPSSSAGPAAGSGRNAFEGFKTQRVYSLLNKSRVIDELALHPAAVALNDRFLDAGWPANASHSISIQAGEPAAQTLHHDDGVVRQPAAAQAFRLGKTPVPSSLCFFFSLDVLQQAIVVALVPCTCTNGATVVVPGSRAWGSQLVLVRGQAVPVIVPKGSLVSFLGLPAVGVVVRELWEKLQGLPQRLVDMKVYQVGAPFVGYVDGISPKKMVAARLRKRKEEEEEEEEEAAAARACG</sequence>
<organism evidence="2 3">
    <name type="scientific">Botryosphaeria dothidea</name>
    <dbReference type="NCBI Taxonomy" id="55169"/>
    <lineage>
        <taxon>Eukaryota</taxon>
        <taxon>Fungi</taxon>
        <taxon>Dikarya</taxon>
        <taxon>Ascomycota</taxon>
        <taxon>Pezizomycotina</taxon>
        <taxon>Dothideomycetes</taxon>
        <taxon>Dothideomycetes incertae sedis</taxon>
        <taxon>Botryosphaeriales</taxon>
        <taxon>Botryosphaeriaceae</taxon>
        <taxon>Botryosphaeria</taxon>
    </lineage>
</organism>
<dbReference type="Proteomes" id="UP000572817">
    <property type="component" value="Unassembled WGS sequence"/>
</dbReference>
<dbReference type="SUPFAM" id="SSF51197">
    <property type="entry name" value="Clavaminate synthase-like"/>
    <property type="match status" value="1"/>
</dbReference>
<dbReference type="Gene3D" id="2.60.120.620">
    <property type="entry name" value="q2cbj1_9rhob like domain"/>
    <property type="match status" value="1"/>
</dbReference>
<comment type="caution">
    <text evidence="2">The sequence shown here is derived from an EMBL/GenBank/DDBJ whole genome shotgun (WGS) entry which is preliminary data.</text>
</comment>
<dbReference type="AlphaFoldDB" id="A0A8H4IQR2"/>
<protein>
    <submittedName>
        <fullName evidence="2">Uncharacterized protein</fullName>
    </submittedName>
</protein>
<dbReference type="OrthoDB" id="445007at2759"/>
<reference evidence="2" key="1">
    <citation type="submission" date="2020-04" db="EMBL/GenBank/DDBJ databases">
        <title>Genome Assembly and Annotation of Botryosphaeria dothidea sdau 11-99, a Latent Pathogen of Apple Fruit Ring Rot in China.</title>
        <authorList>
            <person name="Yu C."/>
            <person name="Diao Y."/>
            <person name="Lu Q."/>
            <person name="Zhao J."/>
            <person name="Cui S."/>
            <person name="Peng C."/>
            <person name="He B."/>
            <person name="Liu H."/>
        </authorList>
    </citation>
    <scope>NUCLEOTIDE SEQUENCE [LARGE SCALE GENOMIC DNA]</scope>
    <source>
        <strain evidence="2">Sdau11-99</strain>
    </source>
</reference>
<accession>A0A8H4IQR2</accession>
<dbReference type="EMBL" id="WWBZ02000051">
    <property type="protein sequence ID" value="KAF4304463.1"/>
    <property type="molecule type" value="Genomic_DNA"/>
</dbReference>
<gene>
    <name evidence="2" type="ORF">GTA08_BOTSDO07518</name>
</gene>
<evidence type="ECO:0000256" key="1">
    <source>
        <dbReference type="SAM" id="MobiDB-lite"/>
    </source>
</evidence>
<evidence type="ECO:0000313" key="3">
    <source>
        <dbReference type="Proteomes" id="UP000572817"/>
    </source>
</evidence>
<keyword evidence="3" id="KW-1185">Reference proteome</keyword>
<proteinExistence type="predicted"/>
<dbReference type="InterPro" id="IPR008775">
    <property type="entry name" value="Phytyl_CoA_dOase-like"/>
</dbReference>
<evidence type="ECO:0000313" key="2">
    <source>
        <dbReference type="EMBL" id="KAF4304463.1"/>
    </source>
</evidence>
<feature type="region of interest" description="Disordered" evidence="1">
    <location>
        <begin position="44"/>
        <end position="65"/>
    </location>
</feature>
<feature type="compositionally biased region" description="Low complexity" evidence="1">
    <location>
        <begin position="48"/>
        <end position="65"/>
    </location>
</feature>